<dbReference type="RefSeq" id="WP_137064726.1">
    <property type="nucleotide sequence ID" value="NZ_CP040748.1"/>
</dbReference>
<dbReference type="AlphaFoldDB" id="A0A4U2YRY6"/>
<proteinExistence type="predicted"/>
<organism evidence="1 2">
    <name type="scientific">Nocardioides jishulii</name>
    <dbReference type="NCBI Taxonomy" id="2575440"/>
    <lineage>
        <taxon>Bacteria</taxon>
        <taxon>Bacillati</taxon>
        <taxon>Actinomycetota</taxon>
        <taxon>Actinomycetes</taxon>
        <taxon>Propionibacteriales</taxon>
        <taxon>Nocardioidaceae</taxon>
        <taxon>Nocardioides</taxon>
    </lineage>
</organism>
<sequence>MGVLLVVTGCSTLQEDADEQAARLADGALLEGLEREMQTVGATTAAQRGEAAEAWLSTPDPAITDGHGASTWVVREQEGASVTVAVYQYYESGSFFPPDQGEAVWGLTCRTYEVTREVTARSVTCPDGTPATP</sequence>
<reference evidence="1 2" key="1">
    <citation type="submission" date="2019-04" db="EMBL/GenBank/DDBJ databases">
        <authorList>
            <person name="Dong K."/>
        </authorList>
    </citation>
    <scope>NUCLEOTIDE SEQUENCE [LARGE SCALE GENOMIC DNA]</scope>
    <source>
        <strain evidence="2">dk3543</strain>
    </source>
</reference>
<name>A0A4U2YRY6_9ACTN</name>
<keyword evidence="2" id="KW-1185">Reference proteome</keyword>
<dbReference type="Proteomes" id="UP000307808">
    <property type="component" value="Unassembled WGS sequence"/>
</dbReference>
<gene>
    <name evidence="1" type="ORF">FC770_03695</name>
</gene>
<evidence type="ECO:0000313" key="2">
    <source>
        <dbReference type="Proteomes" id="UP000307808"/>
    </source>
</evidence>
<dbReference type="OrthoDB" id="9943241at2"/>
<evidence type="ECO:0000313" key="1">
    <source>
        <dbReference type="EMBL" id="TKI64266.1"/>
    </source>
</evidence>
<comment type="caution">
    <text evidence="1">The sequence shown here is derived from an EMBL/GenBank/DDBJ whole genome shotgun (WGS) entry which is preliminary data.</text>
</comment>
<accession>A0A4U2YRY6</accession>
<dbReference type="EMBL" id="SZPY01000001">
    <property type="protein sequence ID" value="TKI64266.1"/>
    <property type="molecule type" value="Genomic_DNA"/>
</dbReference>
<protein>
    <submittedName>
        <fullName evidence="1">Uncharacterized protein</fullName>
    </submittedName>
</protein>